<dbReference type="InterPro" id="IPR001853">
    <property type="entry name" value="DSBA-like_thioredoxin_dom"/>
</dbReference>
<evidence type="ECO:0000256" key="1">
    <source>
        <dbReference type="ARBA" id="ARBA00022729"/>
    </source>
</evidence>
<keyword evidence="4" id="KW-0676">Redox-active center</keyword>
<accession>A0A1E3VU68</accession>
<evidence type="ECO:0000256" key="4">
    <source>
        <dbReference type="ARBA" id="ARBA00023284"/>
    </source>
</evidence>
<dbReference type="Pfam" id="PF18312">
    <property type="entry name" value="ScsC_N"/>
    <property type="match status" value="1"/>
</dbReference>
<gene>
    <name evidence="6" type="ORF">AUC69_13255</name>
</gene>
<reference evidence="6 7" key="1">
    <citation type="journal article" date="2016" name="Environ. Microbiol.">
        <title>New Methyloceanibacter diversity from North Sea sediments includes methanotroph containing solely the soluble methane monooxygenase.</title>
        <authorList>
            <person name="Vekeman B."/>
            <person name="Kerckhof F.M."/>
            <person name="Cremers G."/>
            <person name="de Vos P."/>
            <person name="Vandamme P."/>
            <person name="Boon N."/>
            <person name="Op den Camp H.J."/>
            <person name="Heylen K."/>
        </authorList>
    </citation>
    <scope>NUCLEOTIDE SEQUENCE [LARGE SCALE GENOMIC DNA]</scope>
    <source>
        <strain evidence="6 7">R-67175</strain>
    </source>
</reference>
<dbReference type="InterPro" id="IPR013766">
    <property type="entry name" value="Thioredoxin_domain"/>
</dbReference>
<dbReference type="OrthoDB" id="9780147at2"/>
<keyword evidence="3" id="KW-1015">Disulfide bond</keyword>
<evidence type="ECO:0000313" key="7">
    <source>
        <dbReference type="Proteomes" id="UP000094472"/>
    </source>
</evidence>
<feature type="domain" description="Thioredoxin" evidence="5">
    <location>
        <begin position="40"/>
        <end position="226"/>
    </location>
</feature>
<dbReference type="InterPro" id="IPR036249">
    <property type="entry name" value="Thioredoxin-like_sf"/>
</dbReference>
<dbReference type="Gene3D" id="3.40.30.10">
    <property type="entry name" value="Glutaredoxin"/>
    <property type="match status" value="1"/>
</dbReference>
<evidence type="ECO:0000256" key="3">
    <source>
        <dbReference type="ARBA" id="ARBA00023157"/>
    </source>
</evidence>
<protein>
    <recommendedName>
        <fullName evidence="5">Thioredoxin domain-containing protein</fullName>
    </recommendedName>
</protein>
<dbReference type="PANTHER" id="PTHR13887">
    <property type="entry name" value="GLUTATHIONE S-TRANSFERASE KAPPA"/>
    <property type="match status" value="1"/>
</dbReference>
<dbReference type="AlphaFoldDB" id="A0A1E3VU68"/>
<name>A0A1E3VU68_9HYPH</name>
<dbReference type="EMBL" id="LPWF01000027">
    <property type="protein sequence ID" value="ODR97073.1"/>
    <property type="molecule type" value="Genomic_DNA"/>
</dbReference>
<dbReference type="RefSeq" id="WP_083239323.1">
    <property type="nucleotide sequence ID" value="NZ_LPWF01000027.1"/>
</dbReference>
<proteinExistence type="predicted"/>
<dbReference type="SUPFAM" id="SSF52833">
    <property type="entry name" value="Thioredoxin-like"/>
    <property type="match status" value="1"/>
</dbReference>
<dbReference type="InterPro" id="IPR041205">
    <property type="entry name" value="ScsC_N"/>
</dbReference>
<keyword evidence="2" id="KW-0560">Oxidoreductase</keyword>
<dbReference type="PROSITE" id="PS51352">
    <property type="entry name" value="THIOREDOXIN_2"/>
    <property type="match status" value="1"/>
</dbReference>
<keyword evidence="1" id="KW-0732">Signal</keyword>
<keyword evidence="7" id="KW-1185">Reference proteome</keyword>
<evidence type="ECO:0000313" key="6">
    <source>
        <dbReference type="EMBL" id="ODR97073.1"/>
    </source>
</evidence>
<dbReference type="CDD" id="cd03023">
    <property type="entry name" value="DsbA_Com1_like"/>
    <property type="match status" value="1"/>
</dbReference>
<evidence type="ECO:0000256" key="2">
    <source>
        <dbReference type="ARBA" id="ARBA00023002"/>
    </source>
</evidence>
<dbReference type="STRING" id="1774969.AUC69_13255"/>
<dbReference type="PANTHER" id="PTHR13887:SF14">
    <property type="entry name" value="DISULFIDE BOND FORMATION PROTEIN D"/>
    <property type="match status" value="1"/>
</dbReference>
<organism evidence="6 7">
    <name type="scientific">Methyloceanibacter superfactus</name>
    <dbReference type="NCBI Taxonomy" id="1774969"/>
    <lineage>
        <taxon>Bacteria</taxon>
        <taxon>Pseudomonadati</taxon>
        <taxon>Pseudomonadota</taxon>
        <taxon>Alphaproteobacteria</taxon>
        <taxon>Hyphomicrobiales</taxon>
        <taxon>Hyphomicrobiaceae</taxon>
        <taxon>Methyloceanibacter</taxon>
    </lineage>
</organism>
<evidence type="ECO:0000259" key="5">
    <source>
        <dbReference type="PROSITE" id="PS51352"/>
    </source>
</evidence>
<comment type="caution">
    <text evidence="6">The sequence shown here is derived from an EMBL/GenBank/DDBJ whole genome shotgun (WGS) entry which is preliminary data.</text>
</comment>
<dbReference type="GO" id="GO:0016491">
    <property type="term" value="F:oxidoreductase activity"/>
    <property type="evidence" value="ECO:0007669"/>
    <property type="project" value="UniProtKB-KW"/>
</dbReference>
<dbReference type="Proteomes" id="UP000094472">
    <property type="component" value="Unassembled WGS sequence"/>
</dbReference>
<dbReference type="Pfam" id="PF01323">
    <property type="entry name" value="DSBA"/>
    <property type="match status" value="1"/>
</dbReference>
<sequence>MVDAPAAKLGEKQVVEIVRNYLTKNPEILVEMTTELDRRQQDEQAAQQSKAISENADALFRSSKSFSAGNPDGDVTVVEFFDYNCGYCRRAMPEVVKLIDNDDKVKLVLKELPIFGDDSEAAAKGALAAHKQGKYFEMHQKLFSQPGKANKDKVLRIANELGLDVPQLEADMESEEVAEELAEARGLAQQLGLQGTPLYLIGDRIIPGAPDDLYDQLVEKVTEVREKGCEATC</sequence>